<evidence type="ECO:0000259" key="2">
    <source>
        <dbReference type="PROSITE" id="PS50172"/>
    </source>
</evidence>
<comment type="caution">
    <text evidence="3">The sequence shown here is derived from an EMBL/GenBank/DDBJ whole genome shotgun (WGS) entry which is preliminary data.</text>
</comment>
<dbReference type="Gene3D" id="3.40.50.10190">
    <property type="entry name" value="BRCT domain"/>
    <property type="match status" value="1"/>
</dbReference>
<gene>
    <name evidence="3" type="ORF">A1Q1_04088</name>
</gene>
<dbReference type="Proteomes" id="UP000002748">
    <property type="component" value="Unassembled WGS sequence"/>
</dbReference>
<dbReference type="InterPro" id="IPR001357">
    <property type="entry name" value="BRCT_dom"/>
</dbReference>
<reference evidence="3 4" key="1">
    <citation type="journal article" date="2012" name="Eukaryot. Cell">
        <title>Draft genome sequence of CBS 2479, the standard type strain of Trichosporon asahii.</title>
        <authorList>
            <person name="Yang R.Y."/>
            <person name="Li H.T."/>
            <person name="Zhu H."/>
            <person name="Zhou G.P."/>
            <person name="Wang M."/>
            <person name="Wang L."/>
        </authorList>
    </citation>
    <scope>NUCLEOTIDE SEQUENCE [LARGE SCALE GENOMIC DNA]</scope>
    <source>
        <strain evidence="4">ATCC 90039 / CBS 2479 / JCM 2466 / KCTC 7840 / NCYC 2677 / UAMH 7654</strain>
    </source>
</reference>
<feature type="compositionally biased region" description="Pro residues" evidence="1">
    <location>
        <begin position="1"/>
        <end position="10"/>
    </location>
</feature>
<dbReference type="PROSITE" id="PS50172">
    <property type="entry name" value="BRCT"/>
    <property type="match status" value="1"/>
</dbReference>
<dbReference type="EMBL" id="ALBS01000261">
    <property type="protein sequence ID" value="EJT47230.1"/>
    <property type="molecule type" value="Genomic_DNA"/>
</dbReference>
<sequence>MPATPPPPSPEVIEVPDSSPEEPAAKRRRAILAALSGDDTRKRKSTDLDSKQETVPDTSTDVKRRREGSMTRSRETERMLNSLGKQSNPITHSEAFARTRHVHSCSTGHQQRGGDRGFYTQARAIGLAEAARQNGGREMTYWDVRTKNVEDAARTKLTDRRLTFLVSYSFGELELTAAGCLIAINGPTGPRASNLQVQNMITANGGRYVPHQTSRCTHVVAERLSGTKSQKYINGQGSRGAAQRTRAVKVDWEEAE</sequence>
<dbReference type="VEuPathDB" id="FungiDB:A1Q1_04088"/>
<dbReference type="AlphaFoldDB" id="J4U9D1"/>
<feature type="compositionally biased region" description="Basic and acidic residues" evidence="1">
    <location>
        <begin position="38"/>
        <end position="78"/>
    </location>
</feature>
<dbReference type="SUPFAM" id="SSF52113">
    <property type="entry name" value="BRCT domain"/>
    <property type="match status" value="1"/>
</dbReference>
<dbReference type="RefSeq" id="XP_014177940.1">
    <property type="nucleotide sequence ID" value="XM_014322465.1"/>
</dbReference>
<evidence type="ECO:0000313" key="3">
    <source>
        <dbReference type="EMBL" id="EJT47230.1"/>
    </source>
</evidence>
<feature type="domain" description="BRCT" evidence="2">
    <location>
        <begin position="172"/>
        <end position="252"/>
    </location>
</feature>
<dbReference type="OrthoDB" id="427711at2759"/>
<proteinExistence type="predicted"/>
<dbReference type="KEGG" id="tasa:A1Q1_04088"/>
<evidence type="ECO:0000313" key="4">
    <source>
        <dbReference type="Proteomes" id="UP000002748"/>
    </source>
</evidence>
<feature type="region of interest" description="Disordered" evidence="1">
    <location>
        <begin position="1"/>
        <end position="80"/>
    </location>
</feature>
<accession>J4U9D1</accession>
<evidence type="ECO:0000256" key="1">
    <source>
        <dbReference type="SAM" id="MobiDB-lite"/>
    </source>
</evidence>
<dbReference type="GeneID" id="25987601"/>
<organism evidence="3 4">
    <name type="scientific">Trichosporon asahii var. asahii (strain ATCC 90039 / CBS 2479 / JCM 2466 / KCTC 7840 / NBRC 103889/ NCYC 2677 / UAMH 7654)</name>
    <name type="common">Yeast</name>
    <dbReference type="NCBI Taxonomy" id="1186058"/>
    <lineage>
        <taxon>Eukaryota</taxon>
        <taxon>Fungi</taxon>
        <taxon>Dikarya</taxon>
        <taxon>Basidiomycota</taxon>
        <taxon>Agaricomycotina</taxon>
        <taxon>Tremellomycetes</taxon>
        <taxon>Trichosporonales</taxon>
        <taxon>Trichosporonaceae</taxon>
        <taxon>Trichosporon</taxon>
    </lineage>
</organism>
<dbReference type="Pfam" id="PF12738">
    <property type="entry name" value="PTCB-BRCT"/>
    <property type="match status" value="1"/>
</dbReference>
<name>J4U9D1_TRIAS</name>
<dbReference type="HOGENOM" id="CLU_1086614_0_0_1"/>
<feature type="compositionally biased region" description="Low complexity" evidence="1">
    <location>
        <begin position="11"/>
        <end position="22"/>
    </location>
</feature>
<dbReference type="InterPro" id="IPR036420">
    <property type="entry name" value="BRCT_dom_sf"/>
</dbReference>
<protein>
    <recommendedName>
        <fullName evidence="2">BRCT domain-containing protein</fullName>
    </recommendedName>
</protein>